<name>A0A803P585_CANSA</name>
<dbReference type="Gramene" id="evm.model.03.1424">
    <property type="protein sequence ID" value="cds.evm.model.03.1424"/>
    <property type="gene ID" value="evm.TU.03.1424"/>
</dbReference>
<reference evidence="1" key="1">
    <citation type="submission" date="2018-11" db="EMBL/GenBank/DDBJ databases">
        <authorList>
            <person name="Grassa J C."/>
        </authorList>
    </citation>
    <scope>NUCLEOTIDE SEQUENCE [LARGE SCALE GENOMIC DNA]</scope>
</reference>
<dbReference type="EMBL" id="UZAU01000301">
    <property type="status" value="NOT_ANNOTATED_CDS"/>
    <property type="molecule type" value="Genomic_DNA"/>
</dbReference>
<keyword evidence="2" id="KW-1185">Reference proteome</keyword>
<dbReference type="AlphaFoldDB" id="A0A803P585"/>
<dbReference type="EnsemblPlants" id="evm.model.03.1424">
    <property type="protein sequence ID" value="cds.evm.model.03.1424"/>
    <property type="gene ID" value="evm.TU.03.1424"/>
</dbReference>
<proteinExistence type="predicted"/>
<sequence length="96" mass="10399">GWVGQSPVLVWMEIRHPIRGLEVGFGVEGQVSILSYGSSARVGQLLGLGLGSTSVWVEGPRRGVGRFGSQISPTLSFLSHRSRSGSQSRVLVWFNF</sequence>
<reference evidence="1" key="2">
    <citation type="submission" date="2021-03" db="UniProtKB">
        <authorList>
            <consortium name="EnsemblPlants"/>
        </authorList>
    </citation>
    <scope>IDENTIFICATION</scope>
</reference>
<accession>A0A803P585</accession>
<organism evidence="1 2">
    <name type="scientific">Cannabis sativa</name>
    <name type="common">Hemp</name>
    <name type="synonym">Marijuana</name>
    <dbReference type="NCBI Taxonomy" id="3483"/>
    <lineage>
        <taxon>Eukaryota</taxon>
        <taxon>Viridiplantae</taxon>
        <taxon>Streptophyta</taxon>
        <taxon>Embryophyta</taxon>
        <taxon>Tracheophyta</taxon>
        <taxon>Spermatophyta</taxon>
        <taxon>Magnoliopsida</taxon>
        <taxon>eudicotyledons</taxon>
        <taxon>Gunneridae</taxon>
        <taxon>Pentapetalae</taxon>
        <taxon>rosids</taxon>
        <taxon>fabids</taxon>
        <taxon>Rosales</taxon>
        <taxon>Cannabaceae</taxon>
        <taxon>Cannabis</taxon>
    </lineage>
</organism>
<dbReference type="Proteomes" id="UP000596661">
    <property type="component" value="Chromosome 3"/>
</dbReference>
<protein>
    <submittedName>
        <fullName evidence="1">Uncharacterized protein</fullName>
    </submittedName>
</protein>
<evidence type="ECO:0000313" key="1">
    <source>
        <dbReference type="EnsemblPlants" id="cds.evm.model.03.1424"/>
    </source>
</evidence>
<evidence type="ECO:0000313" key="2">
    <source>
        <dbReference type="Proteomes" id="UP000596661"/>
    </source>
</evidence>